<evidence type="ECO:0000259" key="2">
    <source>
        <dbReference type="Pfam" id="PF01345"/>
    </source>
</evidence>
<reference evidence="4" key="1">
    <citation type="journal article" date="2022" name="Int. J. Syst. Evol. Microbiol.">
        <title>Anaeromyxobacter oryzae sp. nov., Anaeromyxobacter diazotrophicus sp. nov. and Anaeromyxobacter paludicola sp. nov., isolated from paddy soils.</title>
        <authorList>
            <person name="Itoh H."/>
            <person name="Xu Z."/>
            <person name="Mise K."/>
            <person name="Masuda Y."/>
            <person name="Ushijima N."/>
            <person name="Hayakawa C."/>
            <person name="Shiratori Y."/>
            <person name="Senoo K."/>
        </authorList>
    </citation>
    <scope>NUCLEOTIDE SEQUENCE [LARGE SCALE GENOMIC DNA]</scope>
    <source>
        <strain evidence="4">Red232</strain>
    </source>
</reference>
<dbReference type="Proteomes" id="UP001162891">
    <property type="component" value="Chromosome"/>
</dbReference>
<dbReference type="InterPro" id="IPR013783">
    <property type="entry name" value="Ig-like_fold"/>
</dbReference>
<feature type="signal peptide" evidence="1">
    <location>
        <begin position="1"/>
        <end position="23"/>
    </location>
</feature>
<dbReference type="InterPro" id="IPR047589">
    <property type="entry name" value="DUF11_rpt"/>
</dbReference>
<keyword evidence="1" id="KW-0732">Signal</keyword>
<feature type="chain" id="PRO_5046454305" description="DUF11 domain-containing protein" evidence="1">
    <location>
        <begin position="24"/>
        <end position="1220"/>
    </location>
</feature>
<feature type="domain" description="DUF11" evidence="2">
    <location>
        <begin position="394"/>
        <end position="475"/>
    </location>
</feature>
<evidence type="ECO:0000313" key="4">
    <source>
        <dbReference type="Proteomes" id="UP001162891"/>
    </source>
</evidence>
<evidence type="ECO:0000256" key="1">
    <source>
        <dbReference type="SAM" id="SignalP"/>
    </source>
</evidence>
<keyword evidence="4" id="KW-1185">Reference proteome</keyword>
<organism evidence="3 4">
    <name type="scientific">Anaeromyxobacter oryzae</name>
    <dbReference type="NCBI Taxonomy" id="2918170"/>
    <lineage>
        <taxon>Bacteria</taxon>
        <taxon>Pseudomonadati</taxon>
        <taxon>Myxococcota</taxon>
        <taxon>Myxococcia</taxon>
        <taxon>Myxococcales</taxon>
        <taxon>Cystobacterineae</taxon>
        <taxon>Anaeromyxobacteraceae</taxon>
        <taxon>Anaeromyxobacter</taxon>
    </lineage>
</organism>
<proteinExistence type="predicted"/>
<sequence>MSCRRAVVAVVALVALAALPAAAAPRLRVQLEVNGDFALIGNTLGYDCNPAVPAPLVGAVGACGTATEDTASDVYWRSNASASGDAPGAAFADVSITPAQARSSARLRLPPGATIKYARIYWGALAPNPWTVGPEITLERPGVAGSATVLAADRLSSATAANGALYYQGTAEVTALVSAWAEGDYQVSGITAPEIANLDSEHPYAAWALVVFYEDVSEPLRSLTLFDGFELVTKYAQTADVSISGFRVPDAAFDAKLGVVVYEGDQRTDGDSLLFNGAALSDASNPAINFFNGTRTYLGLPVSSADPALPPWWSNAGDLPRLTGAADSMAGLDLDVVDVTASVRGGDTSASATLTTSDDTFALGAVITSITTLHPDFGGHLEKTWRDLDGDGAVLPGDVIEYRLTATNAGNDAAVGTVIVDPLPPGVTFVAGSIQTAWTGAPELAPSTDAAGDDVAEYDAASRTVTARVGRGASATQGGALGAAVVAPATAAEWARVVFRVRVDPAVAGQIVNLATIRAAGEHGAAAATAISVAPAGPPGFTVDACATDLDCSASAPRCAPGSPRTCVGCLADADCGGATPVCDTAGQACRGGPKLEPAALERAAVAGVPVPFGHGLSTWKLGGEVVPLAVLASGCAPRVELARDAGGAPGEVIAVDTTGDGVFETVAHDEDGDGKPDLGLATYGTTVPFFVTVRVPADAAIGSTCTVTVTAGAGAGLVSAVDVVRVSPAITFGPDDTFAAGRGRVVPSGGRALFRGVVQNNGSAPADVALAVQLTATPARDLAPAVVYTDPDGDGDPRDGRVVQSLAAIPPFGGRANVVVALSATSPIGTPLATGARIHAEAVATSGGASATKLAEAQVGVLTACADAACTVPAARFAPCEPATVRAEGLVPGATGYALRWYAGTVTPTASTVPSRSVDAWAVGGDGSATDTLPLAADATAWTVALVDTRGGAPVIVETLSLQVERDGNVTVSPDGPPYVGGNPFHAAARVENRATQATLRATRLRWTVRDPAGREMAPSGAFGAGVGPTRMRVGLDVPAGKTADDALAVAAAGFGGIGRYAVTAEWLLSCADAPIATSTASLDVPPPPPTLTAPAAGAVLKDARPTFAGLATPGASVTVDVDGATLGPVEAGADGTFALVPAADLPGGDRTARAIQTVNGAPSAASAAVAFKIDAGSSGCGCRTGGAGAGTALALLALAAAALAPRRRRRAWAAERDS</sequence>
<protein>
    <recommendedName>
        <fullName evidence="2">DUF11 domain-containing protein</fullName>
    </recommendedName>
</protein>
<evidence type="ECO:0000313" key="3">
    <source>
        <dbReference type="EMBL" id="BDG04412.1"/>
    </source>
</evidence>
<dbReference type="InterPro" id="IPR001434">
    <property type="entry name" value="OmcB-like_DUF11"/>
</dbReference>
<dbReference type="NCBIfam" id="TIGR03901">
    <property type="entry name" value="MYXO-CTERM"/>
    <property type="match status" value="1"/>
</dbReference>
<name>A0ABN6MTX2_9BACT</name>
<dbReference type="NCBIfam" id="TIGR01451">
    <property type="entry name" value="B_ant_repeat"/>
    <property type="match status" value="1"/>
</dbReference>
<dbReference type="Pfam" id="PF01345">
    <property type="entry name" value="DUF11"/>
    <property type="match status" value="1"/>
</dbReference>
<dbReference type="RefSeq" id="WP_248352779.1">
    <property type="nucleotide sequence ID" value="NZ_AP025591.1"/>
</dbReference>
<dbReference type="InterPro" id="IPR024038">
    <property type="entry name" value="MYXO-CTERM"/>
</dbReference>
<dbReference type="EMBL" id="AP025591">
    <property type="protein sequence ID" value="BDG04412.1"/>
    <property type="molecule type" value="Genomic_DNA"/>
</dbReference>
<dbReference type="Gene3D" id="2.60.40.10">
    <property type="entry name" value="Immunoglobulins"/>
    <property type="match status" value="1"/>
</dbReference>
<accession>A0ABN6MTX2</accession>
<gene>
    <name evidence="3" type="ORF">AMOR_34080</name>
</gene>